<comment type="caution">
    <text evidence="9">The sequence shown here is derived from an EMBL/GenBank/DDBJ whole genome shotgun (WGS) entry which is preliminary data.</text>
</comment>
<reference evidence="10" key="1">
    <citation type="journal article" date="2019" name="Int. J. Syst. Evol. Microbiol.">
        <title>The Global Catalogue of Microorganisms (GCM) 10K type strain sequencing project: providing services to taxonomists for standard genome sequencing and annotation.</title>
        <authorList>
            <consortium name="The Broad Institute Genomics Platform"/>
            <consortium name="The Broad Institute Genome Sequencing Center for Infectious Disease"/>
            <person name="Wu L."/>
            <person name="Ma J."/>
        </authorList>
    </citation>
    <scope>NUCLEOTIDE SEQUENCE [LARGE SCALE GENOMIC DNA]</scope>
    <source>
        <strain evidence="10">KCTC 52237</strain>
    </source>
</reference>
<dbReference type="SUPFAM" id="SSF74863">
    <property type="entry name" value="Thiol:disulfide interchange protein DsbD, N-terminal domain (DsbD-alpha)"/>
    <property type="match status" value="1"/>
</dbReference>
<dbReference type="InterPro" id="IPR036929">
    <property type="entry name" value="DsbDN_sf"/>
</dbReference>
<evidence type="ECO:0000259" key="7">
    <source>
        <dbReference type="Pfam" id="PF02683"/>
    </source>
</evidence>
<dbReference type="Proteomes" id="UP001595555">
    <property type="component" value="Unassembled WGS sequence"/>
</dbReference>
<dbReference type="PANTHER" id="PTHR32234">
    <property type="entry name" value="THIOL:DISULFIDE INTERCHANGE PROTEIN DSBD"/>
    <property type="match status" value="1"/>
</dbReference>
<feature type="domain" description="Thiol:disulfide interchange protein DsbD N-terminal" evidence="8">
    <location>
        <begin position="54"/>
        <end position="166"/>
    </location>
</feature>
<keyword evidence="4 6" id="KW-1133">Transmembrane helix</keyword>
<evidence type="ECO:0000256" key="1">
    <source>
        <dbReference type="ARBA" id="ARBA00004141"/>
    </source>
</evidence>
<keyword evidence="3" id="KW-0201">Cytochrome c-type biogenesis</keyword>
<dbReference type="InterPro" id="IPR003834">
    <property type="entry name" value="Cyt_c_assmbl_TM_dom"/>
</dbReference>
<organism evidence="9 10">
    <name type="scientific">Cellvibrio fontiphilus</name>
    <dbReference type="NCBI Taxonomy" id="1815559"/>
    <lineage>
        <taxon>Bacteria</taxon>
        <taxon>Pseudomonadati</taxon>
        <taxon>Pseudomonadota</taxon>
        <taxon>Gammaproteobacteria</taxon>
        <taxon>Cellvibrionales</taxon>
        <taxon>Cellvibrionaceae</taxon>
        <taxon>Cellvibrio</taxon>
    </lineage>
</organism>
<name>A0ABV7FCL7_9GAMM</name>
<dbReference type="PANTHER" id="PTHR32234:SF3">
    <property type="entry name" value="SUPPRESSION OF COPPER SENSITIVITY PROTEIN"/>
    <property type="match status" value="1"/>
</dbReference>
<evidence type="ECO:0000256" key="6">
    <source>
        <dbReference type="SAM" id="Phobius"/>
    </source>
</evidence>
<evidence type="ECO:0000256" key="4">
    <source>
        <dbReference type="ARBA" id="ARBA00022989"/>
    </source>
</evidence>
<dbReference type="Pfam" id="PF11412">
    <property type="entry name" value="DsbD_N"/>
    <property type="match status" value="1"/>
</dbReference>
<feature type="transmembrane region" description="Helical" evidence="6">
    <location>
        <begin position="399"/>
        <end position="415"/>
    </location>
</feature>
<evidence type="ECO:0000256" key="5">
    <source>
        <dbReference type="ARBA" id="ARBA00023136"/>
    </source>
</evidence>
<feature type="transmembrane region" description="Helical" evidence="6">
    <location>
        <begin position="284"/>
        <end position="304"/>
    </location>
</feature>
<evidence type="ECO:0000256" key="3">
    <source>
        <dbReference type="ARBA" id="ARBA00022748"/>
    </source>
</evidence>
<dbReference type="InterPro" id="IPR028250">
    <property type="entry name" value="DsbDN"/>
</dbReference>
<feature type="transmembrane region" description="Helical" evidence="6">
    <location>
        <begin position="245"/>
        <end position="264"/>
    </location>
</feature>
<feature type="transmembrane region" description="Helical" evidence="6">
    <location>
        <begin position="200"/>
        <end position="225"/>
    </location>
</feature>
<feature type="transmembrane region" description="Helical" evidence="6">
    <location>
        <begin position="448"/>
        <end position="469"/>
    </location>
</feature>
<dbReference type="Pfam" id="PF02683">
    <property type="entry name" value="DsbD_TM"/>
    <property type="match status" value="1"/>
</dbReference>
<dbReference type="Gene3D" id="3.40.30.10">
    <property type="entry name" value="Glutaredoxin"/>
    <property type="match status" value="1"/>
</dbReference>
<feature type="domain" description="Cytochrome C biogenesis protein transmembrane" evidence="7">
    <location>
        <begin position="204"/>
        <end position="412"/>
    </location>
</feature>
<keyword evidence="5 6" id="KW-0472">Membrane</keyword>
<accession>A0ABV7FCL7</accession>
<gene>
    <name evidence="9" type="ORF">ACFODX_01885</name>
</gene>
<dbReference type="EMBL" id="JBHRTF010000001">
    <property type="protein sequence ID" value="MFC3114288.1"/>
    <property type="molecule type" value="Genomic_DNA"/>
</dbReference>
<dbReference type="Gene3D" id="2.60.40.1250">
    <property type="entry name" value="Thiol:disulfide interchange protein DsbD, N-terminal domain"/>
    <property type="match status" value="1"/>
</dbReference>
<proteinExistence type="predicted"/>
<dbReference type="SUPFAM" id="SSF52833">
    <property type="entry name" value="Thioredoxin-like"/>
    <property type="match status" value="1"/>
</dbReference>
<feature type="transmembrane region" description="Helical" evidence="6">
    <location>
        <begin position="421"/>
        <end position="441"/>
    </location>
</feature>
<keyword evidence="2 6" id="KW-0812">Transmembrane</keyword>
<protein>
    <submittedName>
        <fullName evidence="9">Protein-disulfide reductase DsbD family protein</fullName>
    </submittedName>
</protein>
<keyword evidence="10" id="KW-1185">Reference proteome</keyword>
<feature type="transmembrane region" description="Helical" evidence="6">
    <location>
        <begin position="325"/>
        <end position="350"/>
    </location>
</feature>
<feature type="transmembrane region" description="Helical" evidence="6">
    <location>
        <begin position="356"/>
        <end position="379"/>
    </location>
</feature>
<dbReference type="RefSeq" id="WP_378115486.1">
    <property type="nucleotide sequence ID" value="NZ_JBHRTF010000001.1"/>
</dbReference>
<evidence type="ECO:0000256" key="2">
    <source>
        <dbReference type="ARBA" id="ARBA00022692"/>
    </source>
</evidence>
<dbReference type="InterPro" id="IPR036249">
    <property type="entry name" value="Thioredoxin-like_sf"/>
</dbReference>
<sequence length="596" mass="65078">MQKTRHLVANTIRSTAVIFLLLIPLLGLGTKAWAEDPFAKNSSLTDNNSLLSPQDEFLPVGEAFKPAFAISGKQLTLSWTIADKYYLYEERFKFKADQNLTLSASYTPGLMKYDELFERETMVHYHQVAASFDLSQIDHPFTLKVEYQGCADAGLCYPPQKLTLAVDPVAMTVSEPLTTSSTQQPLPSTADSSPETTSPWLLQAIALALLGGIILNLMPCVFPVLSIKVMSLANADRNRLVLHGWIYTLGIVVCFVGFAIALILARKGGEAVGWGFQLQSPSLIAALTYLFFVMGLSMSGLINFGSSLMGAGQQLTQKSGLSGSFFTGVLAAVVASPCTAPFMGAALGFALTQPPVICIAIFAALGFGMALPLLLLCYLPALANRLPKPGLWMDNLKQLLAFPLYLSAIWLLWVYGRQTGVNGMASLCIGAVLIAFGCWLLGRETQGFWLWIRRLVIVASWGAALALMLQTPNSNHQNQEQGRWQTYSPELLAELRSQGRPVFINLTADWCLTCLANERVALDTEAVSATFDELNVATLKGDWTNTDPKITELLQEYGRSGVPLYLWFPANHTGKAQVLPQLLTKELVIGHIKGEN</sequence>
<dbReference type="Pfam" id="PF13899">
    <property type="entry name" value="Thioredoxin_7"/>
    <property type="match status" value="1"/>
</dbReference>
<dbReference type="CDD" id="cd02953">
    <property type="entry name" value="DsbDgamma"/>
    <property type="match status" value="1"/>
</dbReference>
<evidence type="ECO:0000259" key="8">
    <source>
        <dbReference type="Pfam" id="PF11412"/>
    </source>
</evidence>
<comment type="subcellular location">
    <subcellularLocation>
        <location evidence="1">Membrane</location>
        <topology evidence="1">Multi-pass membrane protein</topology>
    </subcellularLocation>
</comment>
<evidence type="ECO:0000313" key="10">
    <source>
        <dbReference type="Proteomes" id="UP001595555"/>
    </source>
</evidence>
<evidence type="ECO:0000313" key="9">
    <source>
        <dbReference type="EMBL" id="MFC3114288.1"/>
    </source>
</evidence>
<dbReference type="InterPro" id="IPR035671">
    <property type="entry name" value="DsbD_gamma"/>
</dbReference>